<dbReference type="AlphaFoldDB" id="A0A7X0DMH9"/>
<feature type="domain" description="HTH araC/xylS-type" evidence="5">
    <location>
        <begin position="258"/>
        <end position="356"/>
    </location>
</feature>
<accession>A0A7X0DMH9</accession>
<dbReference type="InterPro" id="IPR020449">
    <property type="entry name" value="Tscrpt_reg_AraC-type_HTH"/>
</dbReference>
<reference evidence="6 7" key="1">
    <citation type="submission" date="2020-08" db="EMBL/GenBank/DDBJ databases">
        <title>Genomic Encyclopedia of Type Strains, Phase IV (KMG-IV): sequencing the most valuable type-strain genomes for metagenomic binning, comparative biology and taxonomic classification.</title>
        <authorList>
            <person name="Goeker M."/>
        </authorList>
    </citation>
    <scope>NUCLEOTIDE SEQUENCE [LARGE SCALE GENOMIC DNA]</scope>
    <source>
        <strain evidence="6 7">DSM 11590</strain>
    </source>
</reference>
<organism evidence="6 7">
    <name type="scientific">Novispirillum itersonii</name>
    <name type="common">Aquaspirillum itersonii</name>
    <dbReference type="NCBI Taxonomy" id="189"/>
    <lineage>
        <taxon>Bacteria</taxon>
        <taxon>Pseudomonadati</taxon>
        <taxon>Pseudomonadota</taxon>
        <taxon>Alphaproteobacteria</taxon>
        <taxon>Rhodospirillales</taxon>
        <taxon>Novispirillaceae</taxon>
        <taxon>Novispirillum</taxon>
    </lineage>
</organism>
<dbReference type="GO" id="GO:0005829">
    <property type="term" value="C:cytosol"/>
    <property type="evidence" value="ECO:0007669"/>
    <property type="project" value="TreeGrafter"/>
</dbReference>
<dbReference type="PRINTS" id="PR00032">
    <property type="entry name" value="HTHARAC"/>
</dbReference>
<keyword evidence="1" id="KW-0805">Transcription regulation</keyword>
<dbReference type="Proteomes" id="UP000544872">
    <property type="component" value="Unassembled WGS sequence"/>
</dbReference>
<dbReference type="EMBL" id="JACIIX010000001">
    <property type="protein sequence ID" value="MBB6209192.1"/>
    <property type="molecule type" value="Genomic_DNA"/>
</dbReference>
<evidence type="ECO:0000256" key="2">
    <source>
        <dbReference type="ARBA" id="ARBA00023125"/>
    </source>
</evidence>
<name>A0A7X0DMH9_NOVIT</name>
<sequence>MAPPPPVSGAAPSGQNSGQSPGQRPGQRNVLAAAASGITDFISACGGDAERVLTQAGVPEQCIGNPVLPLDLGNYCAMMELAADDTGNDNFGLWYGQQFRPQALGLIGEIALAAPTLGAALDNLASLFPFHQQATETRLTRDGDLWRLEYRILDSRIAERRQDAELTMGMFANVFRTCLGSDWTPEEVQFEHLRPGTAQDHSRAFGAPVHFGQRTNCLVVRDRGFDRRMPGGDLARLSRLRSDLKTLTGGTGTVPFLARVQSDIRSRLPEGYPHIDDVAATLGMARWTLQRRLADEGLSFSGAVDGVRRDLAALYLSQTHVPMSDIAYLLGYSELSAFSRAFRRWFGCAPTRARARE</sequence>
<evidence type="ECO:0000256" key="3">
    <source>
        <dbReference type="ARBA" id="ARBA00023163"/>
    </source>
</evidence>
<keyword evidence="2 6" id="KW-0238">DNA-binding</keyword>
<keyword evidence="3" id="KW-0804">Transcription</keyword>
<dbReference type="PANTHER" id="PTHR47894:SF4">
    <property type="entry name" value="HTH-TYPE TRANSCRIPTIONAL REGULATOR GADX"/>
    <property type="match status" value="1"/>
</dbReference>
<dbReference type="PANTHER" id="PTHR47894">
    <property type="entry name" value="HTH-TYPE TRANSCRIPTIONAL REGULATOR GADX"/>
    <property type="match status" value="1"/>
</dbReference>
<keyword evidence="7" id="KW-1185">Reference proteome</keyword>
<gene>
    <name evidence="6" type="ORF">FHS48_000573</name>
</gene>
<dbReference type="SMART" id="SM00342">
    <property type="entry name" value="HTH_ARAC"/>
    <property type="match status" value="1"/>
</dbReference>
<evidence type="ECO:0000313" key="6">
    <source>
        <dbReference type="EMBL" id="MBB6209192.1"/>
    </source>
</evidence>
<dbReference type="Pfam" id="PF12625">
    <property type="entry name" value="Arabinose_bd"/>
    <property type="match status" value="1"/>
</dbReference>
<dbReference type="Pfam" id="PF12833">
    <property type="entry name" value="HTH_18"/>
    <property type="match status" value="1"/>
</dbReference>
<dbReference type="GO" id="GO:0003700">
    <property type="term" value="F:DNA-binding transcription factor activity"/>
    <property type="evidence" value="ECO:0007669"/>
    <property type="project" value="InterPro"/>
</dbReference>
<comment type="caution">
    <text evidence="6">The sequence shown here is derived from an EMBL/GenBank/DDBJ whole genome shotgun (WGS) entry which is preliminary data.</text>
</comment>
<dbReference type="SUPFAM" id="SSF46689">
    <property type="entry name" value="Homeodomain-like"/>
    <property type="match status" value="1"/>
</dbReference>
<protein>
    <submittedName>
        <fullName evidence="6">AraC-like DNA-binding protein</fullName>
    </submittedName>
</protein>
<dbReference type="InterPro" id="IPR032687">
    <property type="entry name" value="AraC-type_N"/>
</dbReference>
<proteinExistence type="predicted"/>
<evidence type="ECO:0000313" key="7">
    <source>
        <dbReference type="Proteomes" id="UP000544872"/>
    </source>
</evidence>
<dbReference type="InterPro" id="IPR009057">
    <property type="entry name" value="Homeodomain-like_sf"/>
</dbReference>
<dbReference type="RefSeq" id="WP_260402292.1">
    <property type="nucleotide sequence ID" value="NZ_JACIIX010000001.1"/>
</dbReference>
<evidence type="ECO:0000256" key="1">
    <source>
        <dbReference type="ARBA" id="ARBA00023015"/>
    </source>
</evidence>
<dbReference type="InterPro" id="IPR018060">
    <property type="entry name" value="HTH_AraC"/>
</dbReference>
<evidence type="ECO:0000259" key="5">
    <source>
        <dbReference type="PROSITE" id="PS01124"/>
    </source>
</evidence>
<feature type="region of interest" description="Disordered" evidence="4">
    <location>
        <begin position="1"/>
        <end position="27"/>
    </location>
</feature>
<dbReference type="Gene3D" id="1.10.10.60">
    <property type="entry name" value="Homeodomain-like"/>
    <property type="match status" value="1"/>
</dbReference>
<dbReference type="GO" id="GO:0000976">
    <property type="term" value="F:transcription cis-regulatory region binding"/>
    <property type="evidence" value="ECO:0007669"/>
    <property type="project" value="TreeGrafter"/>
</dbReference>
<dbReference type="PROSITE" id="PS01124">
    <property type="entry name" value="HTH_ARAC_FAMILY_2"/>
    <property type="match status" value="1"/>
</dbReference>
<evidence type="ECO:0000256" key="4">
    <source>
        <dbReference type="SAM" id="MobiDB-lite"/>
    </source>
</evidence>